<proteinExistence type="predicted"/>
<name>A0A0D1VPQ5_9EURO</name>
<evidence type="ECO:0000313" key="1">
    <source>
        <dbReference type="EMBL" id="KIV78070.1"/>
    </source>
</evidence>
<reference evidence="1 2" key="1">
    <citation type="submission" date="2015-01" db="EMBL/GenBank/DDBJ databases">
        <title>The Genome Sequence of Exophiala sideris CBS121828.</title>
        <authorList>
            <consortium name="The Broad Institute Genomics Platform"/>
            <person name="Cuomo C."/>
            <person name="de Hoog S."/>
            <person name="Gorbushina A."/>
            <person name="Stielow B."/>
            <person name="Teixiera M."/>
            <person name="Abouelleil A."/>
            <person name="Chapman S.B."/>
            <person name="Priest M."/>
            <person name="Young S.K."/>
            <person name="Wortman J."/>
            <person name="Nusbaum C."/>
            <person name="Birren B."/>
        </authorList>
    </citation>
    <scope>NUCLEOTIDE SEQUENCE [LARGE SCALE GENOMIC DNA]</scope>
    <source>
        <strain evidence="1 2">CBS 121828</strain>
    </source>
</reference>
<dbReference type="Gene3D" id="3.40.50.1580">
    <property type="entry name" value="Nucleoside phosphorylase domain"/>
    <property type="match status" value="1"/>
</dbReference>
<organism evidence="1 2">
    <name type="scientific">Exophiala sideris</name>
    <dbReference type="NCBI Taxonomy" id="1016849"/>
    <lineage>
        <taxon>Eukaryota</taxon>
        <taxon>Fungi</taxon>
        <taxon>Dikarya</taxon>
        <taxon>Ascomycota</taxon>
        <taxon>Pezizomycotina</taxon>
        <taxon>Eurotiomycetes</taxon>
        <taxon>Chaetothyriomycetidae</taxon>
        <taxon>Chaetothyriales</taxon>
        <taxon>Herpotrichiellaceae</taxon>
        <taxon>Exophiala</taxon>
    </lineage>
</organism>
<gene>
    <name evidence="1" type="ORF">PV11_09832</name>
</gene>
<dbReference type="OrthoDB" id="5421817at2759"/>
<evidence type="ECO:0000313" key="2">
    <source>
        <dbReference type="Proteomes" id="UP000053599"/>
    </source>
</evidence>
<dbReference type="PANTHER" id="PTHR46082:SF11">
    <property type="entry name" value="AAA+ ATPASE DOMAIN-CONTAINING PROTEIN-RELATED"/>
    <property type="match status" value="1"/>
</dbReference>
<dbReference type="PANTHER" id="PTHR46082">
    <property type="entry name" value="ATP/GTP-BINDING PROTEIN-RELATED"/>
    <property type="match status" value="1"/>
</dbReference>
<accession>A0A0D1VPQ5</accession>
<dbReference type="STRING" id="1016849.A0A0D1VPQ5"/>
<dbReference type="InterPro" id="IPR035994">
    <property type="entry name" value="Nucleoside_phosphorylase_sf"/>
</dbReference>
<sequence length="284" mass="30932">MVASLRYEEYTVAWIAVLPIEVFAARQVLDKEHKGQFPWYPGDSYIYRAGEINGHKIVIASLPAGENPGVGSAAALVTQVKIRFPRIRFALLVGIAAGLPDFPPGSQRRSDTGDVAEFRDIRLGDVLVAQPHKASTGIVHYDFGTDTPDEFRLIGRSAETSTRAKLAKKLNDVQKFKNINFRCPGPTEDQLYASDDSNAPLVQREARDGAQRLRVCLIGLEMEAAGAMHAFPTAVIRGVCDYGDNRKNKQWQPYAAAAAAVYAWGMLCTFGTFGEGVGDGAQGQ</sequence>
<dbReference type="GO" id="GO:0003824">
    <property type="term" value="F:catalytic activity"/>
    <property type="evidence" value="ECO:0007669"/>
    <property type="project" value="InterPro"/>
</dbReference>
<evidence type="ECO:0008006" key="3">
    <source>
        <dbReference type="Google" id="ProtNLM"/>
    </source>
</evidence>
<protein>
    <recommendedName>
        <fullName evidence="3">Nucleoside phosphorylase domain-containing protein</fullName>
    </recommendedName>
</protein>
<dbReference type="InterPro" id="IPR053137">
    <property type="entry name" value="NLR-like"/>
</dbReference>
<dbReference type="EMBL" id="KN846954">
    <property type="protein sequence ID" value="KIV78070.1"/>
    <property type="molecule type" value="Genomic_DNA"/>
</dbReference>
<dbReference type="AlphaFoldDB" id="A0A0D1VPQ5"/>
<dbReference type="HOGENOM" id="CLU_000288_34_22_1"/>
<dbReference type="Proteomes" id="UP000053599">
    <property type="component" value="Unassembled WGS sequence"/>
</dbReference>
<dbReference type="GO" id="GO:0009116">
    <property type="term" value="P:nucleoside metabolic process"/>
    <property type="evidence" value="ECO:0007669"/>
    <property type="project" value="InterPro"/>
</dbReference>
<dbReference type="SUPFAM" id="SSF53167">
    <property type="entry name" value="Purine and uridine phosphorylases"/>
    <property type="match status" value="1"/>
</dbReference>